<organism evidence="2 3">
    <name type="scientific">Marilutibacter maris</name>
    <dbReference type="NCBI Taxonomy" id="1605891"/>
    <lineage>
        <taxon>Bacteria</taxon>
        <taxon>Pseudomonadati</taxon>
        <taxon>Pseudomonadota</taxon>
        <taxon>Gammaproteobacteria</taxon>
        <taxon>Lysobacterales</taxon>
        <taxon>Lysobacteraceae</taxon>
        <taxon>Marilutibacter</taxon>
    </lineage>
</organism>
<dbReference type="EMBL" id="VICD02000242">
    <property type="protein sequence ID" value="KAB8173390.1"/>
    <property type="molecule type" value="Genomic_DNA"/>
</dbReference>
<dbReference type="InterPro" id="IPR001623">
    <property type="entry name" value="DnaJ_domain"/>
</dbReference>
<dbReference type="Proteomes" id="UP000320431">
    <property type="component" value="Unassembled WGS sequence"/>
</dbReference>
<evidence type="ECO:0000313" key="3">
    <source>
        <dbReference type="Proteomes" id="UP000320431"/>
    </source>
</evidence>
<dbReference type="PANTHER" id="PTHR24074">
    <property type="entry name" value="CO-CHAPERONE PROTEIN DJLA"/>
    <property type="match status" value="1"/>
</dbReference>
<gene>
    <name evidence="2" type="ORF">FKV24_014195</name>
</gene>
<dbReference type="Gene3D" id="1.10.287.110">
    <property type="entry name" value="DnaJ domain"/>
    <property type="match status" value="1"/>
</dbReference>
<accession>A0A508AJS1</accession>
<dbReference type="InterPro" id="IPR036869">
    <property type="entry name" value="J_dom_sf"/>
</dbReference>
<dbReference type="SUPFAM" id="SSF46565">
    <property type="entry name" value="Chaperone J-domain"/>
    <property type="match status" value="1"/>
</dbReference>
<dbReference type="Pfam" id="PF00226">
    <property type="entry name" value="DnaJ"/>
    <property type="match status" value="1"/>
</dbReference>
<dbReference type="PRINTS" id="PR00625">
    <property type="entry name" value="JDOMAIN"/>
</dbReference>
<sequence>MGAEAPAEQCTGTGGSVSGNNYYDILGIRPNAGREEIELAYKGRRSQYHPDRYAQADAETLAWATEKMQQVNEAYQALISPELRARMGQEAPDRPAHGAPTPKRAAPVPDTQDAATVLLKPDWKWVHDKVYARPNIPHKKLDGAISSYAPGVSPGDVIVLLDDTLFGGAKEGLLVTNDAVYCKQKLDNPRQIAFRDIRQVEPGTHSRVLINGAEFFKADLIEHLAILTFASRLSAVFRQSAASTNNRPDSIRESRVSGIDGLWTLHRGAMVALRSELEGGTFLIDELIDRQMRCIADRFPELYEAVGREPQHRHVSVEADSVELALMLFMVLHYYGFSKLPSDFKKAAADQFTRLHEISEVYKLAFREEFPLVFGRPIKMDEEDLLMMSAMFFHRDGAGEFELRIPREEALLLLLFRMGIPREAARSLIRQFEDHAESWLKALSATVAG</sequence>
<evidence type="ECO:0000313" key="2">
    <source>
        <dbReference type="EMBL" id="KAB8173390.1"/>
    </source>
</evidence>
<comment type="caution">
    <text evidence="2">The sequence shown here is derived from an EMBL/GenBank/DDBJ whole genome shotgun (WGS) entry which is preliminary data.</text>
</comment>
<reference evidence="2 3" key="1">
    <citation type="submission" date="2019-10" db="EMBL/GenBank/DDBJ databases">
        <title>Lysobacter alkalisoli sp. nov., isolated from saline-alkaline soil.</title>
        <authorList>
            <person name="Sun J.-Q."/>
        </authorList>
    </citation>
    <scope>NUCLEOTIDE SEQUENCE [LARGE SCALE GENOMIC DNA]</scope>
    <source>
        <strain evidence="2 3">KCTC 42381</strain>
    </source>
</reference>
<protein>
    <submittedName>
        <fullName evidence="2">DnaJ domain-containing protein</fullName>
    </submittedName>
</protein>
<keyword evidence="1" id="KW-0143">Chaperone</keyword>
<dbReference type="PROSITE" id="PS50076">
    <property type="entry name" value="DNAJ_2"/>
    <property type="match status" value="1"/>
</dbReference>
<dbReference type="SMART" id="SM00271">
    <property type="entry name" value="DnaJ"/>
    <property type="match status" value="1"/>
</dbReference>
<evidence type="ECO:0000256" key="1">
    <source>
        <dbReference type="ARBA" id="ARBA00023186"/>
    </source>
</evidence>
<proteinExistence type="predicted"/>
<dbReference type="InterPro" id="IPR050817">
    <property type="entry name" value="DjlA_DnaK_co-chaperone"/>
</dbReference>
<dbReference type="CDD" id="cd06257">
    <property type="entry name" value="DnaJ"/>
    <property type="match status" value="1"/>
</dbReference>
<name>A0A508AJS1_9GAMM</name>
<dbReference type="AlphaFoldDB" id="A0A508AJS1"/>